<dbReference type="InterPro" id="IPR010656">
    <property type="entry name" value="DctM"/>
</dbReference>
<keyword evidence="4" id="KW-1185">Reference proteome</keyword>
<feature type="transmembrane region" description="Helical" evidence="1">
    <location>
        <begin position="547"/>
        <end position="571"/>
    </location>
</feature>
<sequence>MGDALVRRLTSAFLVAAALYHLYLVLHPFNPLLNHFRIPVLDLTQLSRATHVWLVVTAGYLIAFMRPAQSGGRRAGGLLMAALSASPLILLLGAMEYRPAESGLAVLSWVVSMAAVLKDRRVRWLDLVAAALAALPYLYMVFDYEALIYRAVVPTTWDLAMGWSLAVLVLGLVFRFIGPVMPVLVLVFMLYNVFGAYVPGALGHAGFGVDFLLGKIYVETEAALFGQITGISAKYLVYFTILGGVLSSLGIGKILANMALVAVGRSPAGPGRTTALLSLLMGMFSGSGAADTQFVATLTRPLYDQAGYDREAAGGIVATAGTVALITPPVLGSAAFLMVELLGIRYLTVVIMSIIPALLYILAILLYNEQYVKKAGLRPVSVENVYGWAYVARRLYVFLPIVLIVYMIVRGFSVDLAVTFAVFLSIAIAYLSPETRPALRAAAGALGKGFEGLIPTAGAVVAANIIMAMMVLTGLPSKFSLLLTQVSGHSLLLATLFAAGFSLLLGMGVPPVATYTLASALTAPAIIGMAVSNGIPEKAAVLATHMFLFYYAVLADITPPVALSAYAAASVMETDPIRTGVRAALVALPKYVIGFLFILSYSGTALLIVPVLETAPAASAVYMIATRLVATAVAIWFMAVGNVGYSTRPMSAAARMAAGLAGLLLMHPNLGVNAAGLAVGLVTLLAARGPSMEAVQRRAV</sequence>
<dbReference type="PANTHER" id="PTHR43849">
    <property type="entry name" value="BLL3936 PROTEIN"/>
    <property type="match status" value="1"/>
</dbReference>
<dbReference type="PANTHER" id="PTHR43849:SF2">
    <property type="entry name" value="BLL3936 PROTEIN"/>
    <property type="match status" value="1"/>
</dbReference>
<feature type="transmembrane region" description="Helical" evidence="1">
    <location>
        <begin position="316"/>
        <end position="339"/>
    </location>
</feature>
<feature type="transmembrane region" description="Helical" evidence="1">
    <location>
        <begin position="515"/>
        <end position="535"/>
    </location>
</feature>
<feature type="transmembrane region" description="Helical" evidence="1">
    <location>
        <begin position="453"/>
        <end position="475"/>
    </location>
</feature>
<feature type="transmembrane region" description="Helical" evidence="1">
    <location>
        <begin position="387"/>
        <end position="409"/>
    </location>
</feature>
<dbReference type="Proteomes" id="UP001332192">
    <property type="component" value="Chromosome"/>
</dbReference>
<dbReference type="Pfam" id="PF06808">
    <property type="entry name" value="DctM"/>
    <property type="match status" value="1"/>
</dbReference>
<feature type="transmembrane region" description="Helical" evidence="1">
    <location>
        <begin position="160"/>
        <end position="177"/>
    </location>
</feature>
<feature type="domain" description="TRAP C4-dicarboxylate transport system permease DctM subunit" evidence="2">
    <location>
        <begin position="168"/>
        <end position="602"/>
    </location>
</feature>
<gene>
    <name evidence="3" type="ORF">U7230_07135</name>
</gene>
<feature type="transmembrane region" description="Helical" evidence="1">
    <location>
        <begin position="49"/>
        <end position="65"/>
    </location>
</feature>
<dbReference type="InterPro" id="IPR011853">
    <property type="entry name" value="TRAP_DctM-Dct_fused"/>
</dbReference>
<feature type="transmembrane region" description="Helical" evidence="1">
    <location>
        <begin position="416"/>
        <end position="433"/>
    </location>
</feature>
<evidence type="ECO:0000259" key="2">
    <source>
        <dbReference type="Pfam" id="PF06808"/>
    </source>
</evidence>
<feature type="transmembrane region" description="Helical" evidence="1">
    <location>
        <begin position="624"/>
        <end position="645"/>
    </location>
</feature>
<feature type="transmembrane region" description="Helical" evidence="1">
    <location>
        <begin position="346"/>
        <end position="367"/>
    </location>
</feature>
<protein>
    <submittedName>
        <fullName evidence="3">TRAP transporter fused permease subunit</fullName>
    </submittedName>
</protein>
<accession>A0ABZ1C176</accession>
<evidence type="ECO:0000313" key="4">
    <source>
        <dbReference type="Proteomes" id="UP001332192"/>
    </source>
</evidence>
<feature type="transmembrane region" description="Helical" evidence="1">
    <location>
        <begin position="124"/>
        <end position="140"/>
    </location>
</feature>
<feature type="transmembrane region" description="Helical" evidence="1">
    <location>
        <begin position="184"/>
        <end position="207"/>
    </location>
</feature>
<feature type="transmembrane region" description="Helical" evidence="1">
    <location>
        <begin position="665"/>
        <end position="687"/>
    </location>
</feature>
<keyword evidence="1" id="KW-0812">Transmembrane</keyword>
<feature type="transmembrane region" description="Helical" evidence="1">
    <location>
        <begin position="77"/>
        <end position="94"/>
    </location>
</feature>
<evidence type="ECO:0000313" key="3">
    <source>
        <dbReference type="EMBL" id="WRP18758.1"/>
    </source>
</evidence>
<keyword evidence="1" id="KW-0472">Membrane</keyword>
<feature type="transmembrane region" description="Helical" evidence="1">
    <location>
        <begin position="100"/>
        <end position="117"/>
    </location>
</feature>
<feature type="transmembrane region" description="Helical" evidence="1">
    <location>
        <begin position="487"/>
        <end position="509"/>
    </location>
</feature>
<feature type="transmembrane region" description="Helical" evidence="1">
    <location>
        <begin position="591"/>
        <end position="612"/>
    </location>
</feature>
<dbReference type="RefSeq" id="WP_324718030.1">
    <property type="nucleotide sequence ID" value="NZ_CP141615.1"/>
</dbReference>
<feature type="transmembrane region" description="Helical" evidence="1">
    <location>
        <begin position="275"/>
        <end position="296"/>
    </location>
</feature>
<reference evidence="3 4" key="1">
    <citation type="journal article" date="2024" name="Front. Microbiol.">
        <title>Novel thermophilic genera Geochorda gen. nov. and Carboxydochorda gen. nov. from the deep terrestrial subsurface reveal the ecophysiological diversity in the class Limnochordia.</title>
        <authorList>
            <person name="Karnachuk O.V."/>
            <person name="Lukina A.P."/>
            <person name="Avakyan M.R."/>
            <person name="Kadnikov V.V."/>
            <person name="Begmatov S."/>
            <person name="Beletsky A.V."/>
            <person name="Vlasova K.G."/>
            <person name="Novikov A.A."/>
            <person name="Shcherbakova V.A."/>
            <person name="Mardanov A.V."/>
            <person name="Ravin N.V."/>
        </authorList>
    </citation>
    <scope>NUCLEOTIDE SEQUENCE [LARGE SCALE GENOMIC DNA]</scope>
    <source>
        <strain evidence="3 4">L945</strain>
    </source>
</reference>
<feature type="transmembrane region" description="Helical" evidence="1">
    <location>
        <begin position="12"/>
        <end position="29"/>
    </location>
</feature>
<evidence type="ECO:0000256" key="1">
    <source>
        <dbReference type="SAM" id="Phobius"/>
    </source>
</evidence>
<proteinExistence type="predicted"/>
<organism evidence="3 4">
    <name type="scientific">Carboxydichorda subterranea</name>
    <dbReference type="NCBI Taxonomy" id="3109565"/>
    <lineage>
        <taxon>Bacteria</taxon>
        <taxon>Bacillati</taxon>
        <taxon>Bacillota</taxon>
        <taxon>Limnochordia</taxon>
        <taxon>Limnochordales</taxon>
        <taxon>Geochordaceae</taxon>
        <taxon>Carboxydichorda</taxon>
    </lineage>
</organism>
<name>A0ABZ1C176_9FIRM</name>
<dbReference type="NCBIfam" id="TIGR02123">
    <property type="entry name" value="TRAP_fused"/>
    <property type="match status" value="1"/>
</dbReference>
<dbReference type="EMBL" id="CP141615">
    <property type="protein sequence ID" value="WRP18758.1"/>
    <property type="molecule type" value="Genomic_DNA"/>
</dbReference>
<feature type="transmembrane region" description="Helical" evidence="1">
    <location>
        <begin position="235"/>
        <end position="263"/>
    </location>
</feature>
<keyword evidence="1" id="KW-1133">Transmembrane helix</keyword>